<gene>
    <name evidence="2" type="ORF">LTR91_023857</name>
</gene>
<keyword evidence="3" id="KW-1185">Reference proteome</keyword>
<keyword evidence="1" id="KW-0175">Coiled coil</keyword>
<evidence type="ECO:0000256" key="1">
    <source>
        <dbReference type="SAM" id="Coils"/>
    </source>
</evidence>
<protein>
    <submittedName>
        <fullName evidence="2">Uncharacterized protein</fullName>
    </submittedName>
</protein>
<evidence type="ECO:0000313" key="2">
    <source>
        <dbReference type="EMBL" id="KAK0953417.1"/>
    </source>
</evidence>
<evidence type="ECO:0000313" key="3">
    <source>
        <dbReference type="Proteomes" id="UP001175353"/>
    </source>
</evidence>
<accession>A0AAN6H5T0</accession>
<organism evidence="2 3">
    <name type="scientific">Friedmanniomyces endolithicus</name>
    <dbReference type="NCBI Taxonomy" id="329885"/>
    <lineage>
        <taxon>Eukaryota</taxon>
        <taxon>Fungi</taxon>
        <taxon>Dikarya</taxon>
        <taxon>Ascomycota</taxon>
        <taxon>Pezizomycotina</taxon>
        <taxon>Dothideomycetes</taxon>
        <taxon>Dothideomycetidae</taxon>
        <taxon>Mycosphaerellales</taxon>
        <taxon>Teratosphaeriaceae</taxon>
        <taxon>Friedmanniomyces</taxon>
    </lineage>
</organism>
<sequence length="146" mass="16242">MCVRKGYSSCDVSVTWTEWEGLRSQRRKLKRQLDEAEEKVTEAMSRVHRLRKQLRVTEDREEKEISKEFVALQKLPSEGAGALEAPAECLLVPEGTVEELEGMFQLPIPSWAEFSLVQDDAFGTFLPDQVQNDAGGGIATGDPGSS</sequence>
<dbReference type="AlphaFoldDB" id="A0AAN6H5T0"/>
<reference evidence="2" key="1">
    <citation type="submission" date="2023-06" db="EMBL/GenBank/DDBJ databases">
        <title>Black Yeasts Isolated from many extreme environments.</title>
        <authorList>
            <person name="Coleine C."/>
            <person name="Stajich J.E."/>
            <person name="Selbmann L."/>
        </authorList>
    </citation>
    <scope>NUCLEOTIDE SEQUENCE</scope>
    <source>
        <strain evidence="2">CCFEE 5200</strain>
    </source>
</reference>
<comment type="caution">
    <text evidence="2">The sequence shown here is derived from an EMBL/GenBank/DDBJ whole genome shotgun (WGS) entry which is preliminary data.</text>
</comment>
<dbReference type="EMBL" id="JAUJLE010000554">
    <property type="protein sequence ID" value="KAK0953417.1"/>
    <property type="molecule type" value="Genomic_DNA"/>
</dbReference>
<dbReference type="Proteomes" id="UP001175353">
    <property type="component" value="Unassembled WGS sequence"/>
</dbReference>
<proteinExistence type="predicted"/>
<name>A0AAN6H5T0_9PEZI</name>
<feature type="coiled-coil region" evidence="1">
    <location>
        <begin position="19"/>
        <end position="60"/>
    </location>
</feature>